<sequence>MTMQIPLLLFAKLFIDLAQ</sequence>
<protein>
    <submittedName>
        <fullName evidence="1">Uncharacterized protein</fullName>
    </submittedName>
</protein>
<accession>A0A0A9EP13</accession>
<evidence type="ECO:0000313" key="1">
    <source>
        <dbReference type="EMBL" id="JAE02480.1"/>
    </source>
</evidence>
<dbReference type="AlphaFoldDB" id="A0A0A9EP13"/>
<reference evidence="1" key="1">
    <citation type="submission" date="2014-09" db="EMBL/GenBank/DDBJ databases">
        <authorList>
            <person name="Magalhaes I.L.F."/>
            <person name="Oliveira U."/>
            <person name="Santos F.R."/>
            <person name="Vidigal T.H.D.A."/>
            <person name="Brescovit A.D."/>
            <person name="Santos A.J."/>
        </authorList>
    </citation>
    <scope>NUCLEOTIDE SEQUENCE</scope>
    <source>
        <tissue evidence="1">Shoot tissue taken approximately 20 cm above the soil surface</tissue>
    </source>
</reference>
<proteinExistence type="predicted"/>
<organism evidence="1">
    <name type="scientific">Arundo donax</name>
    <name type="common">Giant reed</name>
    <name type="synonym">Donax arundinaceus</name>
    <dbReference type="NCBI Taxonomy" id="35708"/>
    <lineage>
        <taxon>Eukaryota</taxon>
        <taxon>Viridiplantae</taxon>
        <taxon>Streptophyta</taxon>
        <taxon>Embryophyta</taxon>
        <taxon>Tracheophyta</taxon>
        <taxon>Spermatophyta</taxon>
        <taxon>Magnoliopsida</taxon>
        <taxon>Liliopsida</taxon>
        <taxon>Poales</taxon>
        <taxon>Poaceae</taxon>
        <taxon>PACMAD clade</taxon>
        <taxon>Arundinoideae</taxon>
        <taxon>Arundineae</taxon>
        <taxon>Arundo</taxon>
    </lineage>
</organism>
<name>A0A0A9EP13_ARUDO</name>
<reference evidence="1" key="2">
    <citation type="journal article" date="2015" name="Data Brief">
        <title>Shoot transcriptome of the giant reed, Arundo donax.</title>
        <authorList>
            <person name="Barrero R.A."/>
            <person name="Guerrero F.D."/>
            <person name="Moolhuijzen P."/>
            <person name="Goolsby J.A."/>
            <person name="Tidwell J."/>
            <person name="Bellgard S.E."/>
            <person name="Bellgard M.I."/>
        </authorList>
    </citation>
    <scope>NUCLEOTIDE SEQUENCE</scope>
    <source>
        <tissue evidence="1">Shoot tissue taken approximately 20 cm above the soil surface</tissue>
    </source>
</reference>
<dbReference type="EMBL" id="GBRH01195416">
    <property type="protein sequence ID" value="JAE02480.1"/>
    <property type="molecule type" value="Transcribed_RNA"/>
</dbReference>